<gene>
    <name evidence="9" type="ORF">HZ995_10650</name>
</gene>
<dbReference type="EMBL" id="CP060010">
    <property type="protein sequence ID" value="QTN34953.1"/>
    <property type="molecule type" value="Genomic_DNA"/>
</dbReference>
<evidence type="ECO:0000313" key="9">
    <source>
        <dbReference type="EMBL" id="QTN34953.1"/>
    </source>
</evidence>
<dbReference type="PANTHER" id="PTHR35330">
    <property type="entry name" value="SIROHEME BIOSYNTHESIS PROTEIN MET8"/>
    <property type="match status" value="1"/>
</dbReference>
<dbReference type="Gene3D" id="1.10.8.210">
    <property type="entry name" value="Sirohaem synthase, dimerisation domain"/>
    <property type="match status" value="1"/>
</dbReference>
<protein>
    <recommendedName>
        <fullName evidence="2">precorrin-2 dehydrogenase</fullName>
        <ecNumber evidence="2">1.3.1.76</ecNumber>
    </recommendedName>
</protein>
<dbReference type="GO" id="GO:0043115">
    <property type="term" value="F:precorrin-2 dehydrogenase activity"/>
    <property type="evidence" value="ECO:0007669"/>
    <property type="project" value="UniProtKB-EC"/>
</dbReference>
<dbReference type="Gene3D" id="3.30.160.110">
    <property type="entry name" value="Siroheme synthase, domain 2"/>
    <property type="match status" value="1"/>
</dbReference>
<dbReference type="GO" id="GO:0019354">
    <property type="term" value="P:siroheme biosynthetic process"/>
    <property type="evidence" value="ECO:0007669"/>
    <property type="project" value="InterPro"/>
</dbReference>
<evidence type="ECO:0000256" key="5">
    <source>
        <dbReference type="ARBA" id="ARBA00023244"/>
    </source>
</evidence>
<keyword evidence="4" id="KW-0520">NAD</keyword>
<dbReference type="Pfam" id="PF00590">
    <property type="entry name" value="TP_methylase"/>
    <property type="match status" value="1"/>
</dbReference>
<evidence type="ECO:0000256" key="4">
    <source>
        <dbReference type="ARBA" id="ARBA00023027"/>
    </source>
</evidence>
<dbReference type="Gene3D" id="3.40.1010.10">
    <property type="entry name" value="Cobalt-precorrin-4 Transmethylase, Domain 1"/>
    <property type="match status" value="1"/>
</dbReference>
<dbReference type="GO" id="GO:0004325">
    <property type="term" value="F:ferrochelatase activity"/>
    <property type="evidence" value="ECO:0007669"/>
    <property type="project" value="InterPro"/>
</dbReference>
<evidence type="ECO:0000259" key="8">
    <source>
        <dbReference type="Pfam" id="PF10414"/>
    </source>
</evidence>
<comment type="pathway">
    <text evidence="1">Porphyrin-containing compound metabolism; siroheme biosynthesis; sirohydrochlorin from precorrin-2: step 1/1.</text>
</comment>
<evidence type="ECO:0000256" key="3">
    <source>
        <dbReference type="ARBA" id="ARBA00023002"/>
    </source>
</evidence>
<dbReference type="SUPFAM" id="SSF51735">
    <property type="entry name" value="NAD(P)-binding Rossmann-fold domains"/>
    <property type="match status" value="1"/>
</dbReference>
<dbReference type="InterPro" id="IPR014777">
    <property type="entry name" value="4pyrrole_Mease_sub1"/>
</dbReference>
<name>A0A975EMU2_9RHOB</name>
<proteinExistence type="predicted"/>
<dbReference type="RefSeq" id="WP_209355638.1">
    <property type="nucleotide sequence ID" value="NZ_CP060010.1"/>
</dbReference>
<dbReference type="NCBIfam" id="TIGR01470">
    <property type="entry name" value="cysG_Nterm"/>
    <property type="match status" value="1"/>
</dbReference>
<dbReference type="InterPro" id="IPR019478">
    <property type="entry name" value="Sirohaem_synthase_dimer_dom"/>
</dbReference>
<feature type="domain" description="Sirohaem synthase dimerisation" evidence="8">
    <location>
        <begin position="150"/>
        <end position="205"/>
    </location>
</feature>
<evidence type="ECO:0000256" key="2">
    <source>
        <dbReference type="ARBA" id="ARBA00012400"/>
    </source>
</evidence>
<feature type="domain" description="Tetrapyrrole methylase" evidence="7">
    <location>
        <begin position="219"/>
        <end position="300"/>
    </location>
</feature>
<dbReference type="SUPFAM" id="SSF75615">
    <property type="entry name" value="Siroheme synthase middle domains-like"/>
    <property type="match status" value="1"/>
</dbReference>
<dbReference type="KEGG" id="cact:HZ995_10650"/>
<dbReference type="SUPFAM" id="SSF53790">
    <property type="entry name" value="Tetrapyrrole methylase"/>
    <property type="match status" value="1"/>
</dbReference>
<dbReference type="InterPro" id="IPR036291">
    <property type="entry name" value="NAD(P)-bd_dom_sf"/>
</dbReference>
<dbReference type="Proteomes" id="UP000665026">
    <property type="component" value="Chromosome"/>
</dbReference>
<dbReference type="GO" id="GO:0008168">
    <property type="term" value="F:methyltransferase activity"/>
    <property type="evidence" value="ECO:0007669"/>
    <property type="project" value="InterPro"/>
</dbReference>
<comment type="catalytic activity">
    <reaction evidence="6">
        <text>precorrin-2 + NAD(+) = sirohydrochlorin + NADH + 2 H(+)</text>
        <dbReference type="Rhea" id="RHEA:15613"/>
        <dbReference type="ChEBI" id="CHEBI:15378"/>
        <dbReference type="ChEBI" id="CHEBI:57540"/>
        <dbReference type="ChEBI" id="CHEBI:57945"/>
        <dbReference type="ChEBI" id="CHEBI:58351"/>
        <dbReference type="ChEBI" id="CHEBI:58827"/>
        <dbReference type="EC" id="1.3.1.76"/>
    </reaction>
</comment>
<dbReference type="AlphaFoldDB" id="A0A975EMU2"/>
<dbReference type="InterPro" id="IPR035996">
    <property type="entry name" value="4pyrrol_Methylase_sf"/>
</dbReference>
<evidence type="ECO:0000256" key="1">
    <source>
        <dbReference type="ARBA" id="ARBA00005010"/>
    </source>
</evidence>
<dbReference type="EC" id="1.3.1.76" evidence="2"/>
<dbReference type="Pfam" id="PF13241">
    <property type="entry name" value="NAD_binding_7"/>
    <property type="match status" value="1"/>
</dbReference>
<dbReference type="PANTHER" id="PTHR35330:SF1">
    <property type="entry name" value="SIROHEME BIOSYNTHESIS PROTEIN MET8"/>
    <property type="match status" value="1"/>
</dbReference>
<dbReference type="InterPro" id="IPR006367">
    <property type="entry name" value="Sirohaem_synthase_N"/>
</dbReference>
<sequence length="341" mass="36745">MQSFPMFIKTTGRTIVVVGAGEQAAQKCRLLLKSDADILLLGDQPDDELSAMIKQGRIRHLAGPVTRASFAEATIGFIATGSPAADVAIHAIAKDAGLLVNVVDRPELCDLTTPSIVDRDPVVVAIGTEGNAPVLGRLIKTQIEQMLDPNLGRFAAAAGRLRGMVARYVPQSQRRAFWREVFAGPIWQTFKRGSEREALQSLKQRITGDFDENRAAQVTVVDTAAGAADLISLRAVERLQEADEIFYETPADEAVLELARRDAERHLMGGAGHDVPWPAKICVAFIKRAAKPGRNVVWIKNCAEPGTLGLLDAFESDAEIQFELLMAPQTAATGVKASGQA</sequence>
<evidence type="ECO:0000259" key="7">
    <source>
        <dbReference type="Pfam" id="PF00590"/>
    </source>
</evidence>
<evidence type="ECO:0000313" key="10">
    <source>
        <dbReference type="Proteomes" id="UP000665026"/>
    </source>
</evidence>
<evidence type="ECO:0000256" key="6">
    <source>
        <dbReference type="ARBA" id="ARBA00047561"/>
    </source>
</evidence>
<dbReference type="Gene3D" id="3.40.50.720">
    <property type="entry name" value="NAD(P)-binding Rossmann-like Domain"/>
    <property type="match status" value="1"/>
</dbReference>
<dbReference type="Pfam" id="PF10414">
    <property type="entry name" value="CysG_dimeriser"/>
    <property type="match status" value="1"/>
</dbReference>
<organism evidence="9 10">
    <name type="scientific">Cognatishimia activa</name>
    <dbReference type="NCBI Taxonomy" id="1715691"/>
    <lineage>
        <taxon>Bacteria</taxon>
        <taxon>Pseudomonadati</taxon>
        <taxon>Pseudomonadota</taxon>
        <taxon>Alphaproteobacteria</taxon>
        <taxon>Rhodobacterales</taxon>
        <taxon>Paracoccaceae</taxon>
        <taxon>Cognatishimia</taxon>
    </lineage>
</organism>
<dbReference type="InterPro" id="IPR028161">
    <property type="entry name" value="Met8-like"/>
</dbReference>
<dbReference type="InterPro" id="IPR000878">
    <property type="entry name" value="4pyrrol_Mease"/>
</dbReference>
<accession>A0A975EMU2</accession>
<keyword evidence="5" id="KW-0627">Porphyrin biosynthesis</keyword>
<reference evidence="9" key="1">
    <citation type="submission" date="2020-07" db="EMBL/GenBank/DDBJ databases">
        <title>Genome sequences of bacteria associated with the marine, planktonic diatom Thalassiosira profunda strain ECT2AJA-044.</title>
        <authorList>
            <person name="Gargas C.B."/>
            <person name="Roberts W.R."/>
            <person name="Alverson A.J."/>
        </authorList>
    </citation>
    <scope>NUCLEOTIDE SEQUENCE</scope>
    <source>
        <strain evidence="9">ECT2AJA-044</strain>
    </source>
</reference>
<dbReference type="InterPro" id="IPR037115">
    <property type="entry name" value="Sirohaem_synt_dimer_dom_sf"/>
</dbReference>
<keyword evidence="3" id="KW-0560">Oxidoreductase</keyword>